<dbReference type="InterPro" id="IPR002048">
    <property type="entry name" value="EF_hand_dom"/>
</dbReference>
<dbReference type="InterPro" id="IPR018247">
    <property type="entry name" value="EF_Hand_1_Ca_BS"/>
</dbReference>
<proteinExistence type="predicted"/>
<comment type="caution">
    <text evidence="4">The sequence shown here is derived from an EMBL/GenBank/DDBJ whole genome shotgun (WGS) entry which is preliminary data.</text>
</comment>
<protein>
    <recommendedName>
        <fullName evidence="3">EF-hand domain-containing protein</fullName>
    </recommendedName>
</protein>
<dbReference type="InterPro" id="IPR011992">
    <property type="entry name" value="EF-hand-dom_pair"/>
</dbReference>
<evidence type="ECO:0000256" key="2">
    <source>
        <dbReference type="SAM" id="MobiDB-lite"/>
    </source>
</evidence>
<evidence type="ECO:0000313" key="5">
    <source>
        <dbReference type="Proteomes" id="UP000028582"/>
    </source>
</evidence>
<feature type="compositionally biased region" description="Polar residues" evidence="2">
    <location>
        <begin position="76"/>
        <end position="88"/>
    </location>
</feature>
<feature type="compositionally biased region" description="Basic and acidic residues" evidence="2">
    <location>
        <begin position="61"/>
        <end position="75"/>
    </location>
</feature>
<dbReference type="EMBL" id="ANJA01003901">
    <property type="protein sequence ID" value="ETO60676.1"/>
    <property type="molecule type" value="Genomic_DNA"/>
</dbReference>
<organism evidence="4 5">
    <name type="scientific">Phytophthora nicotianae P1976</name>
    <dbReference type="NCBI Taxonomy" id="1317066"/>
    <lineage>
        <taxon>Eukaryota</taxon>
        <taxon>Sar</taxon>
        <taxon>Stramenopiles</taxon>
        <taxon>Oomycota</taxon>
        <taxon>Peronosporomycetes</taxon>
        <taxon>Peronosporales</taxon>
        <taxon>Peronosporaceae</taxon>
        <taxon>Phytophthora</taxon>
    </lineage>
</organism>
<dbReference type="AlphaFoldDB" id="A0A080Z215"/>
<keyword evidence="1" id="KW-0106">Calcium</keyword>
<dbReference type="GO" id="GO:0005509">
    <property type="term" value="F:calcium ion binding"/>
    <property type="evidence" value="ECO:0007669"/>
    <property type="project" value="InterPro"/>
</dbReference>
<dbReference type="PROSITE" id="PS50222">
    <property type="entry name" value="EF_HAND_2"/>
    <property type="match status" value="1"/>
</dbReference>
<name>A0A080Z215_PHYNI</name>
<dbReference type="Gene3D" id="1.10.238.10">
    <property type="entry name" value="EF-hand"/>
    <property type="match status" value="1"/>
</dbReference>
<dbReference type="OrthoDB" id="114727at2759"/>
<accession>A0A080Z215</accession>
<dbReference type="Proteomes" id="UP000028582">
    <property type="component" value="Unassembled WGS sequence"/>
</dbReference>
<evidence type="ECO:0000259" key="3">
    <source>
        <dbReference type="PROSITE" id="PS50222"/>
    </source>
</evidence>
<evidence type="ECO:0000313" key="4">
    <source>
        <dbReference type="EMBL" id="ETO60676.1"/>
    </source>
</evidence>
<evidence type="ECO:0000256" key="1">
    <source>
        <dbReference type="ARBA" id="ARBA00022837"/>
    </source>
</evidence>
<sequence>MPNGTKAKSPKVTNHTKASKDREARGAVPSKKKKISSHSTPKNGHSTKSKKRKNPSSIAAKELHEANDVELHTDSQAKTSAQRIQVKSKSTGEISATAVENAASDPGAINDTGGLASGQYDTLLQMKRAEKLCMSFGLQKRHVMALHRAFKREEQLGTGEITIGEFFTMLHEQPRQLTRGLFDAVGLAHDIKRLRFDDFVICIATIATWSKSELLQYAFKQFDVDESGVMDSRELRAFCEGLKNDSSFYFANNVSIARDKITARDHKHPSKQNPSEQLPVISDDEDDALVDLEDLMKGSDEFQVAFYPLMQLQQNVRGCALGEQFWAGVTVRRQHVDVVVQYMGNHKGKLPPTSAMTRIMALIPFSQAHTKMLVHKLAVLKYAEEQKRLQEQTAARVKAKQALQWGQDEDDNQDP</sequence>
<gene>
    <name evidence="4" type="ORF">F444_21154</name>
</gene>
<dbReference type="SUPFAM" id="SSF47473">
    <property type="entry name" value="EF-hand"/>
    <property type="match status" value="1"/>
</dbReference>
<dbReference type="PROSITE" id="PS00018">
    <property type="entry name" value="EF_HAND_1"/>
    <property type="match status" value="1"/>
</dbReference>
<feature type="domain" description="EF-hand" evidence="3">
    <location>
        <begin position="210"/>
        <end position="245"/>
    </location>
</feature>
<reference evidence="4 5" key="1">
    <citation type="submission" date="2013-11" db="EMBL/GenBank/DDBJ databases">
        <title>The Genome Sequence of Phytophthora parasitica P1976.</title>
        <authorList>
            <consortium name="The Broad Institute Genomics Platform"/>
            <person name="Russ C."/>
            <person name="Tyler B."/>
            <person name="Panabieres F."/>
            <person name="Shan W."/>
            <person name="Tripathy S."/>
            <person name="Grunwald N."/>
            <person name="Machado M."/>
            <person name="Johnson C.S."/>
            <person name="Walker B."/>
            <person name="Young S."/>
            <person name="Zeng Q."/>
            <person name="Gargeya S."/>
            <person name="Fitzgerald M."/>
            <person name="Haas B."/>
            <person name="Abouelleil A."/>
            <person name="Allen A.W."/>
            <person name="Alvarado L."/>
            <person name="Arachchi H.M."/>
            <person name="Berlin A.M."/>
            <person name="Chapman S.B."/>
            <person name="Gainer-Dewar J."/>
            <person name="Goldberg J."/>
            <person name="Griggs A."/>
            <person name="Gujja S."/>
            <person name="Hansen M."/>
            <person name="Howarth C."/>
            <person name="Imamovic A."/>
            <person name="Ireland A."/>
            <person name="Larimer J."/>
            <person name="McCowan C."/>
            <person name="Murphy C."/>
            <person name="Pearson M."/>
            <person name="Poon T.W."/>
            <person name="Priest M."/>
            <person name="Roberts A."/>
            <person name="Saif S."/>
            <person name="Shea T."/>
            <person name="Sisk P."/>
            <person name="Sykes S."/>
            <person name="Wortman J."/>
            <person name="Nusbaum C."/>
            <person name="Birren B."/>
        </authorList>
    </citation>
    <scope>NUCLEOTIDE SEQUENCE [LARGE SCALE GENOMIC DNA]</scope>
    <source>
        <strain evidence="4 5">P1976</strain>
    </source>
</reference>
<feature type="region of interest" description="Disordered" evidence="2">
    <location>
        <begin position="1"/>
        <end position="88"/>
    </location>
</feature>
<feature type="compositionally biased region" description="Basic residues" evidence="2">
    <location>
        <begin position="45"/>
        <end position="54"/>
    </location>
</feature>